<keyword evidence="5" id="KW-0143">Chaperone</keyword>
<dbReference type="AlphaFoldDB" id="A0A9X3LP51"/>
<keyword evidence="7" id="KW-0472">Membrane</keyword>
<proteinExistence type="inferred from homology"/>
<protein>
    <submittedName>
        <fullName evidence="8">Hsp70 family protein</fullName>
    </submittedName>
</protein>
<evidence type="ECO:0000256" key="4">
    <source>
        <dbReference type="ARBA" id="ARBA00023016"/>
    </source>
</evidence>
<keyword evidence="2" id="KW-0547">Nucleotide-binding</keyword>
<dbReference type="Gene3D" id="3.30.420.40">
    <property type="match status" value="2"/>
</dbReference>
<gene>
    <name evidence="8" type="ORF">L8V00_05630</name>
</gene>
<feature type="compositionally biased region" description="Low complexity" evidence="6">
    <location>
        <begin position="415"/>
        <end position="430"/>
    </location>
</feature>
<dbReference type="Gene3D" id="3.90.640.10">
    <property type="entry name" value="Actin, Chain A, domain 4"/>
    <property type="match status" value="1"/>
</dbReference>
<reference evidence="8" key="1">
    <citation type="submission" date="2022-02" db="EMBL/GenBank/DDBJ databases">
        <title>Corynebacterium sp. from urogenital microbiome.</title>
        <authorList>
            <person name="Cappelli E.A."/>
            <person name="Ribeiro T.G."/>
            <person name="Peixe L."/>
        </authorList>
    </citation>
    <scope>NUCLEOTIDE SEQUENCE</scope>
    <source>
        <strain evidence="8">C8Ua_174</strain>
    </source>
</reference>
<dbReference type="GO" id="GO:0140662">
    <property type="term" value="F:ATP-dependent protein folding chaperone"/>
    <property type="evidence" value="ECO:0007669"/>
    <property type="project" value="InterPro"/>
</dbReference>
<dbReference type="InterPro" id="IPR013126">
    <property type="entry name" value="Hsp_70_fam"/>
</dbReference>
<feature type="transmembrane region" description="Helical" evidence="7">
    <location>
        <begin position="490"/>
        <end position="510"/>
    </location>
</feature>
<feature type="compositionally biased region" description="Gly residues" evidence="6">
    <location>
        <begin position="519"/>
        <end position="528"/>
    </location>
</feature>
<evidence type="ECO:0000313" key="9">
    <source>
        <dbReference type="Proteomes" id="UP001146469"/>
    </source>
</evidence>
<dbReference type="Pfam" id="PF00012">
    <property type="entry name" value="HSP70"/>
    <property type="match status" value="1"/>
</dbReference>
<dbReference type="GO" id="GO:0005524">
    <property type="term" value="F:ATP binding"/>
    <property type="evidence" value="ECO:0007669"/>
    <property type="project" value="UniProtKB-KW"/>
</dbReference>
<comment type="caution">
    <text evidence="8">The sequence shown here is derived from an EMBL/GenBank/DDBJ whole genome shotgun (WGS) entry which is preliminary data.</text>
</comment>
<feature type="region of interest" description="Disordered" evidence="6">
    <location>
        <begin position="415"/>
        <end position="456"/>
    </location>
</feature>
<keyword evidence="9" id="KW-1185">Reference proteome</keyword>
<evidence type="ECO:0000313" key="8">
    <source>
        <dbReference type="EMBL" id="MCZ9289688.1"/>
    </source>
</evidence>
<keyword evidence="3" id="KW-0067">ATP-binding</keyword>
<feature type="region of interest" description="Disordered" evidence="6">
    <location>
        <begin position="519"/>
        <end position="547"/>
    </location>
</feature>
<dbReference type="RefSeq" id="WP_269944459.1">
    <property type="nucleotide sequence ID" value="NZ_JAKMUT010000004.1"/>
</dbReference>
<comment type="similarity">
    <text evidence="1">Belongs to the heat shock protein 70 family.</text>
</comment>
<evidence type="ECO:0000256" key="2">
    <source>
        <dbReference type="ARBA" id="ARBA00022741"/>
    </source>
</evidence>
<dbReference type="PROSITE" id="PS01036">
    <property type="entry name" value="HSP70_3"/>
    <property type="match status" value="1"/>
</dbReference>
<evidence type="ECO:0000256" key="3">
    <source>
        <dbReference type="ARBA" id="ARBA00022840"/>
    </source>
</evidence>
<organism evidence="8 9">
    <name type="scientific">Corynebacterium evansiae</name>
    <dbReference type="NCBI Taxonomy" id="2913499"/>
    <lineage>
        <taxon>Bacteria</taxon>
        <taxon>Bacillati</taxon>
        <taxon>Actinomycetota</taxon>
        <taxon>Actinomycetes</taxon>
        <taxon>Mycobacteriales</taxon>
        <taxon>Corynebacteriaceae</taxon>
        <taxon>Corynebacterium</taxon>
    </lineage>
</organism>
<dbReference type="InterPro" id="IPR043129">
    <property type="entry name" value="ATPase_NBD"/>
</dbReference>
<name>A0A9X3LP51_9CORY</name>
<accession>A0A9X3LP51</accession>
<dbReference type="PANTHER" id="PTHR42749:SF1">
    <property type="entry name" value="CELL SHAPE-DETERMINING PROTEIN MREB"/>
    <property type="match status" value="1"/>
</dbReference>
<keyword evidence="7" id="KW-1133">Transmembrane helix</keyword>
<feature type="region of interest" description="Disordered" evidence="6">
    <location>
        <begin position="371"/>
        <end position="391"/>
    </location>
</feature>
<dbReference type="Proteomes" id="UP001146469">
    <property type="component" value="Unassembled WGS sequence"/>
</dbReference>
<feature type="compositionally biased region" description="Low complexity" evidence="6">
    <location>
        <begin position="440"/>
        <end position="449"/>
    </location>
</feature>
<dbReference type="SUPFAM" id="SSF53067">
    <property type="entry name" value="Actin-like ATPase domain"/>
    <property type="match status" value="2"/>
</dbReference>
<dbReference type="EMBL" id="JAKMUT010000004">
    <property type="protein sequence ID" value="MCZ9289688.1"/>
    <property type="molecule type" value="Genomic_DNA"/>
</dbReference>
<evidence type="ECO:0000256" key="5">
    <source>
        <dbReference type="ARBA" id="ARBA00023186"/>
    </source>
</evidence>
<dbReference type="PANTHER" id="PTHR42749">
    <property type="entry name" value="CELL SHAPE-DETERMINING PROTEIN MREB"/>
    <property type="match status" value="1"/>
</dbReference>
<evidence type="ECO:0000256" key="1">
    <source>
        <dbReference type="ARBA" id="ARBA00007381"/>
    </source>
</evidence>
<keyword evidence="7" id="KW-0812">Transmembrane</keyword>
<keyword evidence="4" id="KW-0346">Stress response</keyword>
<dbReference type="InterPro" id="IPR018181">
    <property type="entry name" value="Heat_shock_70_CS"/>
</dbReference>
<evidence type="ECO:0000256" key="7">
    <source>
        <dbReference type="SAM" id="Phobius"/>
    </source>
</evidence>
<evidence type="ECO:0000256" key="6">
    <source>
        <dbReference type="SAM" id="MobiDB-lite"/>
    </source>
</evidence>
<sequence>MTNAWHLAVDFGTSNTAAAHQSPMGREISALALTHRSNIMPSAVFLDAPHGAHAAADEEPTLLNGDSALARGRRDPSRLLLSPKRYIDHDEVQLAGRSLPLTKVVGSVIATVLRSGKAQHANQDPETVTLTHPEAWSAHSVEQLKRSAVAAGVPEQNLRVLSEPRAAAIHYASQQSVQSGSHVAVFDFGGGTLDIAVLRAKGDGNFEVVAAKGDNSLGGRTIDNLLYRWVLDQLEHDDPDLADFVRSAPITTVHALESSIREAKEILSDTSSATISVSTPHGETDLLITRDEFNNVIEQSIMRGVELTRAALTQAGVDSTRTPIYMTGGSSRIPFVQDRLGEVGTVMTLDDPKTVVSRGALAATLRGFTGGVNGAQGAGSRPGGAGVGSTGAGAAGAAGLAGAAGAGLGAGAASAASRSGQSSQPGQSGPATPPGMPRAGQGQNQGSQSYNTSPQTAAFVPSSANAYGASNFASAHATSSSKPKKSNTPVIITACVAILAVVIAIGFVALNGGDDNGGGGSGGGGSNSDGGNPPFTEANPYTPAREPYESDMYKPLASLLPEVKDYTPTNFYNRIDSCSTRQDKASFAGAAYDGMDTKMYSCIPSRDSLEDHKDEFLYNNFRYTQTGDDAQKVYDHGKNSAVKGQVLQEAGNGWPEIIFYPSANYSSPNVTVWYPEEKLVVLSNGKSDDTKESFIEMLKFYNLMPQD</sequence>